<protein>
    <recommendedName>
        <fullName evidence="2">site-specific DNA-methyltransferase (adenine-specific)</fullName>
        <ecNumber evidence="2">2.1.1.72</ecNumber>
    </recommendedName>
</protein>
<dbReference type="GO" id="GO:0009307">
    <property type="term" value="P:DNA restriction-modification system"/>
    <property type="evidence" value="ECO:0007669"/>
    <property type="project" value="UniProtKB-KW"/>
</dbReference>
<evidence type="ECO:0000256" key="6">
    <source>
        <dbReference type="ARBA" id="ARBA00022747"/>
    </source>
</evidence>
<keyword evidence="3 9" id="KW-0489">Methyltransferase</keyword>
<keyword evidence="6" id="KW-0680">Restriction system</keyword>
<keyword evidence="5" id="KW-0949">S-adenosyl-L-methionine</keyword>
<comment type="caution">
    <text evidence="9">The sequence shown here is derived from an EMBL/GenBank/DDBJ whole genome shotgun (WGS) entry which is preliminary data.</text>
</comment>
<dbReference type="GO" id="GO:0003677">
    <property type="term" value="F:DNA binding"/>
    <property type="evidence" value="ECO:0007669"/>
    <property type="project" value="InterPro"/>
</dbReference>
<evidence type="ECO:0000256" key="5">
    <source>
        <dbReference type="ARBA" id="ARBA00022691"/>
    </source>
</evidence>
<dbReference type="InterPro" id="IPR050953">
    <property type="entry name" value="N4_N6_ade-DNA_methylase"/>
</dbReference>
<dbReference type="GO" id="GO:0008170">
    <property type="term" value="F:N-methyltransferase activity"/>
    <property type="evidence" value="ECO:0007669"/>
    <property type="project" value="InterPro"/>
</dbReference>
<dbReference type="PROSITE" id="PS00092">
    <property type="entry name" value="N6_MTASE"/>
    <property type="match status" value="1"/>
</dbReference>
<dbReference type="GO" id="GO:0032259">
    <property type="term" value="P:methylation"/>
    <property type="evidence" value="ECO:0007669"/>
    <property type="project" value="UniProtKB-KW"/>
</dbReference>
<dbReference type="PANTHER" id="PTHR33841">
    <property type="entry name" value="DNA METHYLTRANSFERASE YEEA-RELATED"/>
    <property type="match status" value="1"/>
</dbReference>
<dbReference type="PRINTS" id="PR00507">
    <property type="entry name" value="N12N6MTFRASE"/>
</dbReference>
<gene>
    <name evidence="9" type="ORF">ED033_17415</name>
</gene>
<reference evidence="9" key="1">
    <citation type="submission" date="2018-10" db="EMBL/GenBank/DDBJ databases">
        <authorList>
            <consortium name="PulseNet: The National Subtyping Network for Foodborne Disease Surveillance"/>
            <person name="Tarr C.L."/>
            <person name="Trees E."/>
            <person name="Katz L.S."/>
            <person name="Carleton-Romer H.A."/>
            <person name="Stroika S."/>
            <person name="Kucerova Z."/>
            <person name="Roache K.F."/>
            <person name="Sabol A.L."/>
            <person name="Besser J."/>
            <person name="Gerner-Smidt P."/>
        </authorList>
    </citation>
    <scope>NUCLEOTIDE SEQUENCE [LARGE SCALE GENOMIC DNA]</scope>
    <source>
        <strain evidence="9">PNUSAS057480</strain>
    </source>
</reference>
<feature type="non-terminal residue" evidence="9">
    <location>
        <position position="243"/>
    </location>
</feature>
<evidence type="ECO:0000256" key="2">
    <source>
        <dbReference type="ARBA" id="ARBA00011900"/>
    </source>
</evidence>
<comment type="similarity">
    <text evidence="1">Belongs to the N(4)/N(6)-methyltransferase family.</text>
</comment>
<dbReference type="AlphaFoldDB" id="A0A3I8G4Q2"/>
<dbReference type="GO" id="GO:0009007">
    <property type="term" value="F:site-specific DNA-methyltransferase (adenine-specific) activity"/>
    <property type="evidence" value="ECO:0007669"/>
    <property type="project" value="UniProtKB-EC"/>
</dbReference>
<dbReference type="InterPro" id="IPR029063">
    <property type="entry name" value="SAM-dependent_MTases_sf"/>
</dbReference>
<organism evidence="9">
    <name type="scientific">Salmonella enterica</name>
    <name type="common">Salmonella choleraesuis</name>
    <dbReference type="NCBI Taxonomy" id="28901"/>
    <lineage>
        <taxon>Bacteria</taxon>
        <taxon>Pseudomonadati</taxon>
        <taxon>Pseudomonadota</taxon>
        <taxon>Gammaproteobacteria</taxon>
        <taxon>Enterobacterales</taxon>
        <taxon>Enterobacteriaceae</taxon>
        <taxon>Salmonella</taxon>
    </lineage>
</organism>
<evidence type="ECO:0000259" key="8">
    <source>
        <dbReference type="Pfam" id="PF02384"/>
    </source>
</evidence>
<proteinExistence type="inferred from homology"/>
<feature type="domain" description="DNA methylase adenine-specific" evidence="8">
    <location>
        <begin position="4"/>
        <end position="221"/>
    </location>
</feature>
<name>A0A3I8G4Q2_SALER</name>
<dbReference type="InterPro" id="IPR003356">
    <property type="entry name" value="DNA_methylase_A-5"/>
</dbReference>
<dbReference type="EMBL" id="RMEA01000059">
    <property type="protein sequence ID" value="MER44073.1"/>
    <property type="molecule type" value="Genomic_DNA"/>
</dbReference>
<comment type="catalytic activity">
    <reaction evidence="7">
        <text>a 2'-deoxyadenosine in DNA + S-adenosyl-L-methionine = an N(6)-methyl-2'-deoxyadenosine in DNA + S-adenosyl-L-homocysteine + H(+)</text>
        <dbReference type="Rhea" id="RHEA:15197"/>
        <dbReference type="Rhea" id="RHEA-COMP:12418"/>
        <dbReference type="Rhea" id="RHEA-COMP:12419"/>
        <dbReference type="ChEBI" id="CHEBI:15378"/>
        <dbReference type="ChEBI" id="CHEBI:57856"/>
        <dbReference type="ChEBI" id="CHEBI:59789"/>
        <dbReference type="ChEBI" id="CHEBI:90615"/>
        <dbReference type="ChEBI" id="CHEBI:90616"/>
        <dbReference type="EC" id="2.1.1.72"/>
    </reaction>
</comment>
<dbReference type="SUPFAM" id="SSF53335">
    <property type="entry name" value="S-adenosyl-L-methionine-dependent methyltransferases"/>
    <property type="match status" value="1"/>
</dbReference>
<evidence type="ECO:0000256" key="1">
    <source>
        <dbReference type="ARBA" id="ARBA00006594"/>
    </source>
</evidence>
<dbReference type="CDD" id="cd02440">
    <property type="entry name" value="AdoMet_MTases"/>
    <property type="match status" value="1"/>
</dbReference>
<dbReference type="PANTHER" id="PTHR33841:SF5">
    <property type="entry name" value="DNA METHYLASE (MODIFICATION METHYLASE) (METHYLTRANSFERASE)-RELATED"/>
    <property type="match status" value="1"/>
</dbReference>
<dbReference type="Proteomes" id="UP000885379">
    <property type="component" value="Unassembled WGS sequence"/>
</dbReference>
<evidence type="ECO:0000256" key="4">
    <source>
        <dbReference type="ARBA" id="ARBA00022679"/>
    </source>
</evidence>
<dbReference type="Gene3D" id="3.40.50.150">
    <property type="entry name" value="Vaccinia Virus protein VP39"/>
    <property type="match status" value="1"/>
</dbReference>
<dbReference type="InterPro" id="IPR002052">
    <property type="entry name" value="DNA_methylase_N6_adenine_CS"/>
</dbReference>
<sequence length="243" mass="27138">MNPHSTQKKRELGAYYTPPELSKVLADWGITCASQTVLEPSFGGCGFLTSCIERLEYLGNNKPLNNLYGVDIDQHAFDTLYNKFSFYKKNKKSFILADFISVKPSDFNVEGFDVILGNPPYVSMHNMTDLQRQSCSEILNNSSFSGKTIGRNASLWSFFLLHSLSFLKSGGRVAWVLPSSLLHADYAKKLLDIFCSHFKHIYIIKLAERFFVEEGAQETSVILTASGFNKCGEAKGNLTVSSV</sequence>
<dbReference type="Pfam" id="PF02384">
    <property type="entry name" value="N6_Mtase"/>
    <property type="match status" value="1"/>
</dbReference>
<evidence type="ECO:0000313" key="9">
    <source>
        <dbReference type="EMBL" id="MER44073.1"/>
    </source>
</evidence>
<evidence type="ECO:0000256" key="3">
    <source>
        <dbReference type="ARBA" id="ARBA00022603"/>
    </source>
</evidence>
<accession>A0A3I8G4Q2</accession>
<keyword evidence="4 9" id="KW-0808">Transferase</keyword>
<evidence type="ECO:0000256" key="7">
    <source>
        <dbReference type="ARBA" id="ARBA00047942"/>
    </source>
</evidence>
<dbReference type="EC" id="2.1.1.72" evidence="2"/>